<protein>
    <submittedName>
        <fullName evidence="2">HTH domain-containing protein</fullName>
    </submittedName>
</protein>
<dbReference type="Proteomes" id="UP000182841">
    <property type="component" value="Unassembled WGS sequence"/>
</dbReference>
<gene>
    <name evidence="2" type="ORF">SAMN05421870_104474</name>
</gene>
<dbReference type="InterPro" id="IPR036388">
    <property type="entry name" value="WH-like_DNA-bd_sf"/>
</dbReference>
<dbReference type="SMART" id="SM00421">
    <property type="entry name" value="HTH_LUXR"/>
    <property type="match status" value="1"/>
</dbReference>
<dbReference type="PROSITE" id="PS50043">
    <property type="entry name" value="HTH_LUXR_2"/>
    <property type="match status" value="1"/>
</dbReference>
<organism evidence="2 3">
    <name type="scientific">Streptomyces qinglanensis</name>
    <dbReference type="NCBI Taxonomy" id="943816"/>
    <lineage>
        <taxon>Bacteria</taxon>
        <taxon>Bacillati</taxon>
        <taxon>Actinomycetota</taxon>
        <taxon>Actinomycetes</taxon>
        <taxon>Kitasatosporales</taxon>
        <taxon>Streptomycetaceae</taxon>
        <taxon>Streptomyces</taxon>
    </lineage>
</organism>
<dbReference type="PANTHER" id="PTHR34293">
    <property type="entry name" value="HTH-TYPE TRANSCRIPTIONAL REGULATOR TRMBL2"/>
    <property type="match status" value="1"/>
</dbReference>
<dbReference type="InterPro" id="IPR051797">
    <property type="entry name" value="TrmB-like"/>
</dbReference>
<dbReference type="Gene3D" id="1.10.10.10">
    <property type="entry name" value="Winged helix-like DNA-binding domain superfamily/Winged helix DNA-binding domain"/>
    <property type="match status" value="2"/>
</dbReference>
<name>A0A1H9SEA0_9ACTN</name>
<feature type="domain" description="HTH luxR-type" evidence="1">
    <location>
        <begin position="260"/>
        <end position="325"/>
    </location>
</feature>
<evidence type="ECO:0000313" key="2">
    <source>
        <dbReference type="EMBL" id="SER83297.1"/>
    </source>
</evidence>
<dbReference type="InterPro" id="IPR046847">
    <property type="entry name" value="Xre-like_HTH"/>
</dbReference>
<reference evidence="3" key="1">
    <citation type="submission" date="2016-10" db="EMBL/GenBank/DDBJ databases">
        <authorList>
            <person name="Varghese N."/>
            <person name="Submissions S."/>
        </authorList>
    </citation>
    <scope>NUCLEOTIDE SEQUENCE [LARGE SCALE GENOMIC DNA]</scope>
    <source>
        <strain evidence="3">CGMCC 4.6825</strain>
    </source>
</reference>
<dbReference type="OrthoDB" id="4266042at2"/>
<dbReference type="SUPFAM" id="SSF46894">
    <property type="entry name" value="C-terminal effector domain of the bipartite response regulators"/>
    <property type="match status" value="1"/>
</dbReference>
<dbReference type="GO" id="GO:0006355">
    <property type="term" value="P:regulation of DNA-templated transcription"/>
    <property type="evidence" value="ECO:0007669"/>
    <property type="project" value="InterPro"/>
</dbReference>
<dbReference type="CDD" id="cd06170">
    <property type="entry name" value="LuxR_C_like"/>
    <property type="match status" value="1"/>
</dbReference>
<dbReference type="PANTHER" id="PTHR34293:SF1">
    <property type="entry name" value="HTH-TYPE TRANSCRIPTIONAL REGULATOR TRMBL2"/>
    <property type="match status" value="1"/>
</dbReference>
<dbReference type="EMBL" id="FOGO01000004">
    <property type="protein sequence ID" value="SER83297.1"/>
    <property type="molecule type" value="Genomic_DNA"/>
</dbReference>
<sequence length="328" mass="35462">MPDEALAAHLRRLGLDAEEEALYRAALAAGPCTLEHLASRLDRDPALVQAVAERLIGLGLLAGSGDSRPGVVPLEPTWALERLLTVRSAELQDARLAAAHAYRAFRRTVHPPATEDLVEVVTGDRIKERIHQVEAAVEHEVLRLDSPPYHTGGGPNPLEIDNLARGVVYRAVYAKSAVQNTAYYAGNVMPCISAGEQARVASGVPVKLAVFDGREAQVSMSSAGTEADDSLLVVRPSSLLSALVGLFETAWQAALPLHFGERVPRVLRPLQRRILELLSSGLTDETMAELLGISRRTLSRHLADLSSRAGATTRFQLALHAVRRGWID</sequence>
<dbReference type="InterPro" id="IPR016032">
    <property type="entry name" value="Sig_transdc_resp-reg_C-effctor"/>
</dbReference>
<keyword evidence="3" id="KW-1185">Reference proteome</keyword>
<dbReference type="RefSeq" id="WP_075000223.1">
    <property type="nucleotide sequence ID" value="NZ_FOGO01000004.1"/>
</dbReference>
<accession>A0A1H9SEA0</accession>
<evidence type="ECO:0000259" key="1">
    <source>
        <dbReference type="PROSITE" id="PS50043"/>
    </source>
</evidence>
<proteinExistence type="predicted"/>
<evidence type="ECO:0000313" key="3">
    <source>
        <dbReference type="Proteomes" id="UP000182841"/>
    </source>
</evidence>
<dbReference type="GO" id="GO:0003677">
    <property type="term" value="F:DNA binding"/>
    <property type="evidence" value="ECO:0007669"/>
    <property type="project" value="InterPro"/>
</dbReference>
<dbReference type="InterPro" id="IPR000792">
    <property type="entry name" value="Tscrpt_reg_LuxR_C"/>
</dbReference>
<dbReference type="Pfam" id="PF20432">
    <property type="entry name" value="Xre-like-HTH"/>
    <property type="match status" value="1"/>
</dbReference>
<dbReference type="AlphaFoldDB" id="A0A1H9SEA0"/>